<evidence type="ECO:0000313" key="5">
    <source>
        <dbReference type="Proteomes" id="UP001187192"/>
    </source>
</evidence>
<dbReference type="AlphaFoldDB" id="A0AA88A8C1"/>
<dbReference type="Pfam" id="PF02902">
    <property type="entry name" value="Peptidase_C48"/>
    <property type="match status" value="1"/>
</dbReference>
<protein>
    <recommendedName>
        <fullName evidence="3">Ubiquitin-like protease family profile domain-containing protein</fullName>
    </recommendedName>
</protein>
<comment type="caution">
    <text evidence="4">The sequence shown here is derived from an EMBL/GenBank/DDBJ whole genome shotgun (WGS) entry which is preliminary data.</text>
</comment>
<dbReference type="GO" id="GO:0006508">
    <property type="term" value="P:proteolysis"/>
    <property type="evidence" value="ECO:0007669"/>
    <property type="project" value="UniProtKB-KW"/>
</dbReference>
<keyword evidence="5" id="KW-1185">Reference proteome</keyword>
<keyword evidence="2" id="KW-0378">Hydrolase</keyword>
<reference evidence="4" key="1">
    <citation type="submission" date="2023-07" db="EMBL/GenBank/DDBJ databases">
        <title>draft genome sequence of fig (Ficus carica).</title>
        <authorList>
            <person name="Takahashi T."/>
            <person name="Nishimura K."/>
        </authorList>
    </citation>
    <scope>NUCLEOTIDE SEQUENCE</scope>
</reference>
<keyword evidence="1" id="KW-0645">Protease</keyword>
<evidence type="ECO:0000259" key="3">
    <source>
        <dbReference type="Pfam" id="PF02902"/>
    </source>
</evidence>
<proteinExistence type="predicted"/>
<name>A0AA88A8C1_FICCA</name>
<sequence>MEEVTYGLRRRHHKYSDIINQNAVVLDEVFGQLLVSNSYDNDAIDDYLRKYISGEVSKMGKSWNGMRALYFLFNVEEKENLQNNHLPRGKHWVMVKVDLVKLELVVFNCNIGCYNEIQMDKFHKPLQTMIPLMLRESGFFNDMISHLNTLSPYRFPRDHPQNIS</sequence>
<dbReference type="GO" id="GO:0008234">
    <property type="term" value="F:cysteine-type peptidase activity"/>
    <property type="evidence" value="ECO:0007669"/>
    <property type="project" value="InterPro"/>
</dbReference>
<dbReference type="InterPro" id="IPR003653">
    <property type="entry name" value="Peptidase_C48_C"/>
</dbReference>
<accession>A0AA88A8C1</accession>
<feature type="domain" description="Ubiquitin-like protease family profile" evidence="3">
    <location>
        <begin position="66"/>
        <end position="138"/>
    </location>
</feature>
<evidence type="ECO:0000256" key="1">
    <source>
        <dbReference type="ARBA" id="ARBA00022670"/>
    </source>
</evidence>
<dbReference type="Proteomes" id="UP001187192">
    <property type="component" value="Unassembled WGS sequence"/>
</dbReference>
<evidence type="ECO:0000256" key="2">
    <source>
        <dbReference type="ARBA" id="ARBA00022801"/>
    </source>
</evidence>
<gene>
    <name evidence="4" type="ORF">TIFTF001_017608</name>
</gene>
<dbReference type="EMBL" id="BTGU01000028">
    <property type="protein sequence ID" value="GMN48437.1"/>
    <property type="molecule type" value="Genomic_DNA"/>
</dbReference>
<organism evidence="4 5">
    <name type="scientific">Ficus carica</name>
    <name type="common">Common fig</name>
    <dbReference type="NCBI Taxonomy" id="3494"/>
    <lineage>
        <taxon>Eukaryota</taxon>
        <taxon>Viridiplantae</taxon>
        <taxon>Streptophyta</taxon>
        <taxon>Embryophyta</taxon>
        <taxon>Tracheophyta</taxon>
        <taxon>Spermatophyta</taxon>
        <taxon>Magnoliopsida</taxon>
        <taxon>eudicotyledons</taxon>
        <taxon>Gunneridae</taxon>
        <taxon>Pentapetalae</taxon>
        <taxon>rosids</taxon>
        <taxon>fabids</taxon>
        <taxon>Rosales</taxon>
        <taxon>Moraceae</taxon>
        <taxon>Ficeae</taxon>
        <taxon>Ficus</taxon>
    </lineage>
</organism>
<evidence type="ECO:0000313" key="4">
    <source>
        <dbReference type="EMBL" id="GMN48437.1"/>
    </source>
</evidence>